<dbReference type="RefSeq" id="WP_015799157.1">
    <property type="nucleotide sequence ID" value="NC_013124.1"/>
</dbReference>
<evidence type="ECO:0000259" key="3">
    <source>
        <dbReference type="Pfam" id="PF16321"/>
    </source>
</evidence>
<dbReference type="Gene3D" id="3.30.160.100">
    <property type="entry name" value="Ribosome hibernation promotion factor-like"/>
    <property type="match status" value="1"/>
</dbReference>
<comment type="function">
    <text evidence="2">Required for dimerization of active 70S ribosomes into 100S ribosomes in stationary phase; 100S ribosomes are translationally inactive and sometimes present during exponential growth.</text>
</comment>
<keyword evidence="4" id="KW-0689">Ribosomal protein</keyword>
<gene>
    <name evidence="2" type="primary">hpf</name>
    <name evidence="4" type="ordered locus">Afer_1764</name>
</gene>
<organism evidence="4 5">
    <name type="scientific">Acidimicrobium ferrooxidans (strain DSM 10331 / JCM 15462 / NBRC 103882 / ICP)</name>
    <dbReference type="NCBI Taxonomy" id="525909"/>
    <lineage>
        <taxon>Bacteria</taxon>
        <taxon>Bacillati</taxon>
        <taxon>Actinomycetota</taxon>
        <taxon>Acidimicrobiia</taxon>
        <taxon>Acidimicrobiales</taxon>
        <taxon>Acidimicrobiaceae</taxon>
        <taxon>Acidimicrobium</taxon>
    </lineage>
</organism>
<evidence type="ECO:0000313" key="4">
    <source>
        <dbReference type="EMBL" id="ACU54678.1"/>
    </source>
</evidence>
<dbReference type="CDD" id="cd00552">
    <property type="entry name" value="RaiA"/>
    <property type="match status" value="1"/>
</dbReference>
<sequence length="182" mass="20647">MAVDLRCRGCTLTEQQRAHVEDRIARLEKYLGAPERVEVHVERAGNPANPDRVVTEVTYVVSKAVVRARGVGETELESFDRAEERLKRRLERLKGRLVARSHPHHRGGAEAPEARLDIRRRKRFALQPLDPQSAAFRMDLLDHSFYLFINEETGRPAVVYRREDGTVGLIDQAEEEGAGVAD</sequence>
<dbReference type="eggNOG" id="COG1544">
    <property type="taxonomic scope" value="Bacteria"/>
</dbReference>
<comment type="subcellular location">
    <subcellularLocation>
        <location evidence="2">Cytoplasm</location>
    </subcellularLocation>
</comment>
<dbReference type="PANTHER" id="PTHR33231:SF1">
    <property type="entry name" value="30S RIBOSOMAL PROTEIN"/>
    <property type="match status" value="1"/>
</dbReference>
<dbReference type="GO" id="GO:0022627">
    <property type="term" value="C:cytosolic small ribosomal subunit"/>
    <property type="evidence" value="ECO:0007669"/>
    <property type="project" value="TreeGrafter"/>
</dbReference>
<keyword evidence="1 2" id="KW-0810">Translation regulation</keyword>
<dbReference type="Gene3D" id="3.30.505.50">
    <property type="entry name" value="Sigma 54 modulation/S30EA ribosomal protein, C-terminal domain"/>
    <property type="match status" value="1"/>
</dbReference>
<dbReference type="InterPro" id="IPR050574">
    <property type="entry name" value="HPF/YfiA_ribosome-assoc"/>
</dbReference>
<dbReference type="AlphaFoldDB" id="C7M130"/>
<comment type="subunit">
    <text evidence="2">Interacts with 100S ribosomes.</text>
</comment>
<dbReference type="KEGG" id="afo:Afer_1764"/>
<comment type="similarity">
    <text evidence="2">Belongs to the HPF/YfiA ribosome-associated protein family. Long HPF subfamily.</text>
</comment>
<dbReference type="GO" id="GO:0043024">
    <property type="term" value="F:ribosomal small subunit binding"/>
    <property type="evidence" value="ECO:0007669"/>
    <property type="project" value="TreeGrafter"/>
</dbReference>
<accession>C7M130</accession>
<evidence type="ECO:0000256" key="1">
    <source>
        <dbReference type="ARBA" id="ARBA00022845"/>
    </source>
</evidence>
<evidence type="ECO:0000256" key="2">
    <source>
        <dbReference type="HAMAP-Rule" id="MF_00839"/>
    </source>
</evidence>
<dbReference type="HOGENOM" id="CLU_071472_0_3_11"/>
<protein>
    <recommendedName>
        <fullName evidence="2">Ribosome hibernation promoting factor</fullName>
        <shortName evidence="2">HPF</shortName>
    </recommendedName>
</protein>
<keyword evidence="4" id="KW-0687">Ribonucleoprotein</keyword>
<dbReference type="PANTHER" id="PTHR33231">
    <property type="entry name" value="30S RIBOSOMAL PROTEIN"/>
    <property type="match status" value="1"/>
</dbReference>
<keyword evidence="2" id="KW-0963">Cytoplasm</keyword>
<dbReference type="Proteomes" id="UP000000771">
    <property type="component" value="Chromosome"/>
</dbReference>
<dbReference type="InterPro" id="IPR032528">
    <property type="entry name" value="Ribosom_S30AE_C"/>
</dbReference>
<dbReference type="STRING" id="525909.Afer_1764"/>
<dbReference type="InterPro" id="IPR034694">
    <property type="entry name" value="HPF_long/plastid"/>
</dbReference>
<proteinExistence type="inferred from homology"/>
<dbReference type="Pfam" id="PF02482">
    <property type="entry name" value="Ribosomal_S30AE"/>
    <property type="match status" value="1"/>
</dbReference>
<dbReference type="InterPro" id="IPR036567">
    <property type="entry name" value="RHF-like"/>
</dbReference>
<feature type="domain" description="Sigma 54 modulation/S30EA ribosomal protein C-terminal" evidence="3">
    <location>
        <begin position="117"/>
        <end position="169"/>
    </location>
</feature>
<dbReference type="SUPFAM" id="SSF69754">
    <property type="entry name" value="Ribosome binding protein Y (YfiA homologue)"/>
    <property type="match status" value="1"/>
</dbReference>
<dbReference type="HAMAP" id="MF_00839">
    <property type="entry name" value="HPF"/>
    <property type="match status" value="1"/>
</dbReference>
<name>C7M130_ACIFD</name>
<dbReference type="InterPro" id="IPR003489">
    <property type="entry name" value="RHF/RaiA"/>
</dbReference>
<keyword evidence="5" id="KW-1185">Reference proteome</keyword>
<dbReference type="InterPro" id="IPR038416">
    <property type="entry name" value="Ribosom_S30AE_C_sf"/>
</dbReference>
<dbReference type="Pfam" id="PF16321">
    <property type="entry name" value="Ribosom_S30AE_C"/>
    <property type="match status" value="1"/>
</dbReference>
<dbReference type="EMBL" id="CP001631">
    <property type="protein sequence ID" value="ACU54678.1"/>
    <property type="molecule type" value="Genomic_DNA"/>
</dbReference>
<reference evidence="4 5" key="1">
    <citation type="journal article" date="2009" name="Stand. Genomic Sci.">
        <title>Complete genome sequence of Acidimicrobium ferrooxidans type strain (ICP).</title>
        <authorList>
            <person name="Clum A."/>
            <person name="Nolan M."/>
            <person name="Lang E."/>
            <person name="Glavina Del Rio T."/>
            <person name="Tice H."/>
            <person name="Copeland A."/>
            <person name="Cheng J.F."/>
            <person name="Lucas S."/>
            <person name="Chen F."/>
            <person name="Bruce D."/>
            <person name="Goodwin L."/>
            <person name="Pitluck S."/>
            <person name="Ivanova N."/>
            <person name="Mavrommatis K."/>
            <person name="Mikhailova N."/>
            <person name="Pati A."/>
            <person name="Chen A."/>
            <person name="Palaniappan K."/>
            <person name="Goker M."/>
            <person name="Spring S."/>
            <person name="Land M."/>
            <person name="Hauser L."/>
            <person name="Chang Y.J."/>
            <person name="Jeffries C.C."/>
            <person name="Chain P."/>
            <person name="Bristow J."/>
            <person name="Eisen J.A."/>
            <person name="Markowitz V."/>
            <person name="Hugenholtz P."/>
            <person name="Kyrpides N.C."/>
            <person name="Klenk H.P."/>
            <person name="Lapidus A."/>
        </authorList>
    </citation>
    <scope>NUCLEOTIDE SEQUENCE [LARGE SCALE GENOMIC DNA]</scope>
    <source>
        <strain evidence="5">DSM 10331 / JCM 15462 / NBRC 103882 / ICP</strain>
    </source>
</reference>
<dbReference type="NCBIfam" id="TIGR00741">
    <property type="entry name" value="yfiA"/>
    <property type="match status" value="1"/>
</dbReference>
<dbReference type="GO" id="GO:0045900">
    <property type="term" value="P:negative regulation of translational elongation"/>
    <property type="evidence" value="ECO:0007669"/>
    <property type="project" value="TreeGrafter"/>
</dbReference>
<dbReference type="OrthoDB" id="9794975at2"/>
<evidence type="ECO:0000313" key="5">
    <source>
        <dbReference type="Proteomes" id="UP000000771"/>
    </source>
</evidence>